<comment type="caution">
    <text evidence="8">The sequence shown here is derived from an EMBL/GenBank/DDBJ whole genome shotgun (WGS) entry which is preliminary data.</text>
</comment>
<evidence type="ECO:0000313" key="10">
    <source>
        <dbReference type="Proteomes" id="UP000037962"/>
    </source>
</evidence>
<feature type="transmembrane region" description="Helical" evidence="5">
    <location>
        <begin position="7"/>
        <end position="26"/>
    </location>
</feature>
<dbReference type="GeneID" id="45763699"/>
<proteinExistence type="predicted"/>
<evidence type="ECO:0000256" key="2">
    <source>
        <dbReference type="ARBA" id="ARBA00022692"/>
    </source>
</evidence>
<evidence type="ECO:0000256" key="4">
    <source>
        <dbReference type="ARBA" id="ARBA00023136"/>
    </source>
</evidence>
<dbReference type="Proteomes" id="UP000037962">
    <property type="component" value="Unassembled WGS sequence"/>
</dbReference>
<dbReference type="InterPro" id="IPR052527">
    <property type="entry name" value="Metal_cation-efflux_comp"/>
</dbReference>
<evidence type="ECO:0000313" key="11">
    <source>
        <dbReference type="Proteomes" id="UP000186919"/>
    </source>
</evidence>
<name>A0A0N1LXK0_9MYCO</name>
<dbReference type="STRING" id="83262.BAB75_07295"/>
<dbReference type="GO" id="GO:0012505">
    <property type="term" value="C:endomembrane system"/>
    <property type="evidence" value="ECO:0007669"/>
    <property type="project" value="UniProtKB-SubCell"/>
</dbReference>
<accession>A0A0N1LXK0</accession>
<keyword evidence="2 5" id="KW-0812">Transmembrane</keyword>
<protein>
    <recommendedName>
        <fullName evidence="12">Isoprenylcysteine carboxyl methyltransferase</fullName>
    </recommendedName>
</protein>
<dbReference type="Pfam" id="PF04191">
    <property type="entry name" value="PEMT"/>
    <property type="match status" value="1"/>
</dbReference>
<evidence type="ECO:0000313" key="9">
    <source>
        <dbReference type="Proteomes" id="UP000037843"/>
    </source>
</evidence>
<dbReference type="PANTHER" id="PTHR43847">
    <property type="entry name" value="BLL3993 PROTEIN"/>
    <property type="match status" value="1"/>
</dbReference>
<dbReference type="PANTHER" id="PTHR43847:SF1">
    <property type="entry name" value="BLL3993 PROTEIN"/>
    <property type="match status" value="1"/>
</dbReference>
<dbReference type="InterPro" id="IPR007318">
    <property type="entry name" value="Phopholipid_MeTrfase"/>
</dbReference>
<feature type="transmembrane region" description="Helical" evidence="5">
    <location>
        <begin position="78"/>
        <end position="96"/>
    </location>
</feature>
<keyword evidence="3 5" id="KW-1133">Transmembrane helix</keyword>
<organism evidence="8 11">
    <name type="scientific">Mycobacteroides immunogenum</name>
    <dbReference type="NCBI Taxonomy" id="83262"/>
    <lineage>
        <taxon>Bacteria</taxon>
        <taxon>Bacillati</taxon>
        <taxon>Actinomycetota</taxon>
        <taxon>Actinomycetes</taxon>
        <taxon>Mycobacteriales</taxon>
        <taxon>Mycobacteriaceae</taxon>
        <taxon>Mycobacteroides</taxon>
    </lineage>
</organism>
<evidence type="ECO:0000313" key="6">
    <source>
        <dbReference type="EMBL" id="KPG12209.1"/>
    </source>
</evidence>
<feature type="transmembrane region" description="Helical" evidence="5">
    <location>
        <begin position="108"/>
        <end position="129"/>
    </location>
</feature>
<keyword evidence="4 5" id="KW-0472">Membrane</keyword>
<feature type="transmembrane region" description="Helical" evidence="5">
    <location>
        <begin position="32"/>
        <end position="53"/>
    </location>
</feature>
<reference evidence="9 10" key="1">
    <citation type="submission" date="2015-09" db="EMBL/GenBank/DDBJ databases">
        <title>Genome Sequences of Mycobacterium immunogenum Isolates, Recuperated from a Chloraminated Drinking Water Distribution System Simulator Subjected to Episodes of Nitrification.</title>
        <authorList>
            <person name="Gomez-Alvarez V."/>
            <person name="Revetta R.P."/>
        </authorList>
    </citation>
    <scope>NUCLEOTIDE SEQUENCE [LARGE SCALE GENOMIC DNA]</scope>
    <source>
        <strain evidence="6 9">H008</strain>
        <strain evidence="7 10">H076</strain>
    </source>
</reference>
<dbReference type="EMBL" id="LJFO01000005">
    <property type="protein sequence ID" value="KPG12209.1"/>
    <property type="molecule type" value="Genomic_DNA"/>
</dbReference>
<keyword evidence="10" id="KW-1185">Reference proteome</keyword>
<evidence type="ECO:0000256" key="3">
    <source>
        <dbReference type="ARBA" id="ARBA00022989"/>
    </source>
</evidence>
<dbReference type="Gene3D" id="1.20.120.1630">
    <property type="match status" value="1"/>
</dbReference>
<dbReference type="EMBL" id="LQYE01000005">
    <property type="protein sequence ID" value="OAT69484.1"/>
    <property type="molecule type" value="Genomic_DNA"/>
</dbReference>
<dbReference type="RefSeq" id="WP_043077229.1">
    <property type="nucleotide sequence ID" value="NZ_CP011530.1"/>
</dbReference>
<comment type="subcellular location">
    <subcellularLocation>
        <location evidence="1">Endomembrane system</location>
        <topology evidence="1">Multi-pass membrane protein</topology>
    </subcellularLocation>
</comment>
<dbReference type="AlphaFoldDB" id="A0A0N1LXK0"/>
<evidence type="ECO:0000256" key="1">
    <source>
        <dbReference type="ARBA" id="ARBA00004127"/>
    </source>
</evidence>
<evidence type="ECO:0008006" key="12">
    <source>
        <dbReference type="Google" id="ProtNLM"/>
    </source>
</evidence>
<dbReference type="KEGG" id="miz:BAB75_07295"/>
<reference evidence="8 11" key="2">
    <citation type="submission" date="2016-01" db="EMBL/GenBank/DDBJ databases">
        <title>Mycobacterium immunogenum strain CD11_6 genome sequencing and assembly.</title>
        <authorList>
            <person name="Kaur G."/>
            <person name="Nair G.R."/>
            <person name="Mayilraj S."/>
        </authorList>
    </citation>
    <scope>NUCLEOTIDE SEQUENCE [LARGE SCALE GENOMIC DNA]</scope>
    <source>
        <strain evidence="8 11">CD11-6</strain>
    </source>
</reference>
<feature type="transmembrane region" description="Helical" evidence="5">
    <location>
        <begin position="176"/>
        <end position="195"/>
    </location>
</feature>
<dbReference type="Proteomes" id="UP000037843">
    <property type="component" value="Unassembled WGS sequence"/>
</dbReference>
<dbReference type="Proteomes" id="UP000186919">
    <property type="component" value="Unassembled WGS sequence"/>
</dbReference>
<gene>
    <name evidence="6" type="ORF">AN908_11655</name>
    <name evidence="7" type="ORF">AN912_02135</name>
    <name evidence="8" type="ORF">AWB85_20595</name>
</gene>
<evidence type="ECO:0000256" key="5">
    <source>
        <dbReference type="SAM" id="Phobius"/>
    </source>
</evidence>
<evidence type="ECO:0000313" key="8">
    <source>
        <dbReference type="EMBL" id="OAT69484.1"/>
    </source>
</evidence>
<evidence type="ECO:0000313" key="7">
    <source>
        <dbReference type="EMBL" id="KPG37122.1"/>
    </source>
</evidence>
<sequence length="224" mass="24232">MKTGVQAFVSGIIALAVFGAALFWPAGTFDYWQGWAFLAIFAVCSTVSSIYLARSNPAVLRRRLHGGPIAETRPVQKFAVSVLLSSFLAIVVVSAFDHRFGWSHVPTWLTIVGEVLMIGGLGVATLVVVQNNYAAASITVESSQTVTSTGLYGLVRHPMYTGSLVMMAGMPLALGSYWGLLAVIPAAASLVIRIVDEEKMLRNDLPGYDEYTEKVHSRLVPLVW</sequence>
<dbReference type="OrthoDB" id="7203053at2"/>
<dbReference type="PATRIC" id="fig|83262.10.peg.5209"/>
<dbReference type="EMBL" id="LJFS01000002">
    <property type="protein sequence ID" value="KPG37122.1"/>
    <property type="molecule type" value="Genomic_DNA"/>
</dbReference>